<dbReference type="Gene3D" id="1.20.1260.10">
    <property type="match status" value="1"/>
</dbReference>
<dbReference type="InterPro" id="IPR007814">
    <property type="entry name" value="PaaA_PaaC"/>
</dbReference>
<dbReference type="EMBL" id="JEMA01001268">
    <property type="protein sequence ID" value="KYF60594.1"/>
    <property type="molecule type" value="Genomic_DNA"/>
</dbReference>
<dbReference type="Pfam" id="PF05138">
    <property type="entry name" value="PaaA_PaaC"/>
    <property type="match status" value="1"/>
</dbReference>
<dbReference type="GO" id="GO:0010124">
    <property type="term" value="P:phenylacetate catabolic process"/>
    <property type="evidence" value="ECO:0007669"/>
    <property type="project" value="InterPro"/>
</dbReference>
<evidence type="ECO:0008006" key="3">
    <source>
        <dbReference type="Google" id="ProtNLM"/>
    </source>
</evidence>
<organism evidence="1 2">
    <name type="scientific">Sorangium cellulosum</name>
    <name type="common">Polyangium cellulosum</name>
    <dbReference type="NCBI Taxonomy" id="56"/>
    <lineage>
        <taxon>Bacteria</taxon>
        <taxon>Pseudomonadati</taxon>
        <taxon>Myxococcota</taxon>
        <taxon>Polyangia</taxon>
        <taxon>Polyangiales</taxon>
        <taxon>Polyangiaceae</taxon>
        <taxon>Sorangium</taxon>
    </lineage>
</organism>
<sequence length="208" mass="21979">MPEPTTEESMSTHMQSNPVQQLSLYAAAAATCADRYAKAFYPMIKDADEKMVCCVHGAEDMDHYITAAEVLRGLGVDLGGLVERPISERGLQGADVLETTVSWAERAAFSALFEGALLAQLRELARSDCAPIARMAGAAIVREERHVAHGLGLLRTACGAADSKAQAQDAVRRIWPVALAVLGAGEPRQAFAGATRDALGALGLSVSE</sequence>
<protein>
    <recommendedName>
        <fullName evidence="3">Phenylacetic acid degradation protein</fullName>
    </recommendedName>
</protein>
<dbReference type="AlphaFoldDB" id="A0A150PY08"/>
<gene>
    <name evidence="1" type="ORF">BE15_17050</name>
</gene>
<dbReference type="Proteomes" id="UP000075260">
    <property type="component" value="Unassembled WGS sequence"/>
</dbReference>
<dbReference type="InterPro" id="IPR012347">
    <property type="entry name" value="Ferritin-like"/>
</dbReference>
<evidence type="ECO:0000313" key="2">
    <source>
        <dbReference type="Proteomes" id="UP000075260"/>
    </source>
</evidence>
<dbReference type="OrthoDB" id="5292502at2"/>
<dbReference type="SUPFAM" id="SSF47240">
    <property type="entry name" value="Ferritin-like"/>
    <property type="match status" value="1"/>
</dbReference>
<dbReference type="InterPro" id="IPR009078">
    <property type="entry name" value="Ferritin-like_SF"/>
</dbReference>
<dbReference type="CDD" id="cd00657">
    <property type="entry name" value="Ferritin_like"/>
    <property type="match status" value="1"/>
</dbReference>
<evidence type="ECO:0000313" key="1">
    <source>
        <dbReference type="EMBL" id="KYF60594.1"/>
    </source>
</evidence>
<proteinExistence type="predicted"/>
<accession>A0A150PY08</accession>
<reference evidence="1 2" key="1">
    <citation type="submission" date="2014-02" db="EMBL/GenBank/DDBJ databases">
        <title>The small core and large imbalanced accessory genome model reveals a collaborative survival strategy of Sorangium cellulosum strains in nature.</title>
        <authorList>
            <person name="Han K."/>
            <person name="Peng R."/>
            <person name="Blom J."/>
            <person name="Li Y.-Z."/>
        </authorList>
    </citation>
    <scope>NUCLEOTIDE SEQUENCE [LARGE SCALE GENOMIC DNA]</scope>
    <source>
        <strain evidence="1 2">So0008-312</strain>
    </source>
</reference>
<comment type="caution">
    <text evidence="1">The sequence shown here is derived from an EMBL/GenBank/DDBJ whole genome shotgun (WGS) entry which is preliminary data.</text>
</comment>
<name>A0A150PY08_SORCE</name>